<dbReference type="GO" id="GO:0009113">
    <property type="term" value="P:purine nucleobase biosynthetic process"/>
    <property type="evidence" value="ECO:0007669"/>
    <property type="project" value="UniProtKB-UniRule"/>
</dbReference>
<dbReference type="InterPro" id="IPR029057">
    <property type="entry name" value="PRTase-like"/>
</dbReference>
<dbReference type="EMBL" id="JADKCH010000001">
    <property type="protein sequence ID" value="MBK8571261.1"/>
    <property type="molecule type" value="Genomic_DNA"/>
</dbReference>
<comment type="pathway">
    <text evidence="1 7 8">Purine metabolism; IMP biosynthesis via de novo pathway; N(1)-(5-phospho-D-ribosyl)glycinamide from 5-phospho-alpha-D-ribose 1-diphosphate: step 1/2.</text>
</comment>
<evidence type="ECO:0000256" key="9">
    <source>
        <dbReference type="PIRSR" id="PIRSR000485-1"/>
    </source>
</evidence>
<proteinExistence type="inferred from homology"/>
<feature type="binding site" evidence="7 11">
    <location>
        <position position="453"/>
    </location>
    <ligand>
        <name>[4Fe-4S] cluster</name>
        <dbReference type="ChEBI" id="CHEBI:49883"/>
    </ligand>
</feature>
<evidence type="ECO:0000256" key="7">
    <source>
        <dbReference type="HAMAP-Rule" id="MF_01931"/>
    </source>
</evidence>
<keyword evidence="7 10" id="KW-0479">Metal-binding</keyword>
<feature type="binding site" evidence="7 11">
    <location>
        <position position="249"/>
    </location>
    <ligand>
        <name>[4Fe-4S] cluster</name>
        <dbReference type="ChEBI" id="CHEBI:49883"/>
    </ligand>
</feature>
<dbReference type="EC" id="2.4.2.14" evidence="7"/>
<feature type="binding site" evidence="7 10">
    <location>
        <position position="300"/>
    </location>
    <ligand>
        <name>Mg(2+)</name>
        <dbReference type="ChEBI" id="CHEBI:18420"/>
    </ligand>
</feature>
<comment type="cofactor">
    <cofactor evidence="7 10">
        <name>Mg(2+)</name>
        <dbReference type="ChEBI" id="CHEBI:18420"/>
    </cofactor>
    <text evidence="7 10">Binds 1 Mg(2+) ion per subunit.</text>
</comment>
<evidence type="ECO:0000313" key="14">
    <source>
        <dbReference type="Proteomes" id="UP000709959"/>
    </source>
</evidence>
<dbReference type="InterPro" id="IPR029055">
    <property type="entry name" value="Ntn_hydrolases_N"/>
</dbReference>
<keyword evidence="3 7" id="KW-0328">Glycosyltransferase</keyword>
<dbReference type="AlphaFoldDB" id="A0A936F024"/>
<dbReference type="SUPFAM" id="SSF53271">
    <property type="entry name" value="PRTase-like"/>
    <property type="match status" value="1"/>
</dbReference>
<comment type="cofactor">
    <cofactor evidence="7 11">
        <name>[4Fe-4S] cluster</name>
        <dbReference type="ChEBI" id="CHEBI:49883"/>
    </cofactor>
    <text evidence="7 11">Binds 1 [4Fe-4S] cluster per subunit.</text>
</comment>
<evidence type="ECO:0000256" key="3">
    <source>
        <dbReference type="ARBA" id="ARBA00022676"/>
    </source>
</evidence>
<dbReference type="Gene3D" id="3.60.20.10">
    <property type="entry name" value="Glutamine Phosphoribosylpyrophosphate, subunit 1, domain 1"/>
    <property type="match status" value="1"/>
</dbReference>
<keyword evidence="7 11" id="KW-0408">Iron</keyword>
<evidence type="ECO:0000256" key="1">
    <source>
        <dbReference type="ARBA" id="ARBA00005209"/>
    </source>
</evidence>
<dbReference type="NCBIfam" id="TIGR01134">
    <property type="entry name" value="purF"/>
    <property type="match status" value="1"/>
</dbReference>
<keyword evidence="4 7" id="KW-0808">Transferase</keyword>
<sequence length="481" mass="52325">MCGIAGVFEAEGAAGIVASILFAIQHRGQESCGAAARDAGGRILGHKGMGLVKQVLDEEVQARLSGTTAIGHVRYPTAGCSDVVNAQPHLIELAEGPVMAISSNGDLINYGELRARLEAEGVVFKSDNDAELIGRLIAMYHVRGLAIEAAIARVQAELKGAFSTVLMYRDRLYAFRDPHGFRPMVLGHLTHEGEGEPPSEGTVFSSESCGFGIVGARLLREVLPGEILRLERGQPLQSVGHAPLQPRHCVFELIYFSRPDSSHFGESVYQTRQRIGACMAAKDGALANGEDLVVMPVPDSSNFIALGYAKAKQAEFGMGLLRNHYVGRTFIKPTQASRDEGVKQKFNPLPDFFPGKRVVLIDDSIVRGTSLRKLVRMVRQAGAKEIHVRIGSPKVIGPCFYGIDTPTREELIANRMAEAEITDYLGADSLRWLEVADFEDILPGRRQDFCTACFDLDYIYPPEGFAAKTNAPSLRAFQAVL</sequence>
<dbReference type="GO" id="GO:0000287">
    <property type="term" value="F:magnesium ion binding"/>
    <property type="evidence" value="ECO:0007669"/>
    <property type="project" value="UniProtKB-UniRule"/>
</dbReference>
<dbReference type="GO" id="GO:0051539">
    <property type="term" value="F:4 iron, 4 sulfur cluster binding"/>
    <property type="evidence" value="ECO:0007669"/>
    <property type="project" value="UniProtKB-KW"/>
</dbReference>
<name>A0A936F024_9BACT</name>
<feature type="binding site" evidence="7 11">
    <location>
        <position position="399"/>
    </location>
    <ligand>
        <name>[4Fe-4S] cluster</name>
        <dbReference type="ChEBI" id="CHEBI:49883"/>
    </ligand>
</feature>
<organism evidence="13 14">
    <name type="scientific">Candidatus Geothrix odensensis</name>
    <dbReference type="NCBI Taxonomy" id="2954440"/>
    <lineage>
        <taxon>Bacteria</taxon>
        <taxon>Pseudomonadati</taxon>
        <taxon>Acidobacteriota</taxon>
        <taxon>Holophagae</taxon>
        <taxon>Holophagales</taxon>
        <taxon>Holophagaceae</taxon>
        <taxon>Geothrix</taxon>
    </lineage>
</organism>
<dbReference type="PIRSF" id="PIRSF000485">
    <property type="entry name" value="Amd_phspho_trans"/>
    <property type="match status" value="1"/>
</dbReference>
<accession>A0A936F024</accession>
<reference evidence="13 14" key="1">
    <citation type="submission" date="2020-10" db="EMBL/GenBank/DDBJ databases">
        <title>Connecting structure to function with the recovery of over 1000 high-quality activated sludge metagenome-assembled genomes encoding full-length rRNA genes using long-read sequencing.</title>
        <authorList>
            <person name="Singleton C.M."/>
            <person name="Petriglieri F."/>
            <person name="Kristensen J.M."/>
            <person name="Kirkegaard R.H."/>
            <person name="Michaelsen T.Y."/>
            <person name="Andersen M.H."/>
            <person name="Karst S.M."/>
            <person name="Dueholm M.S."/>
            <person name="Nielsen P.H."/>
            <person name="Albertsen M."/>
        </authorList>
    </citation>
    <scope>NUCLEOTIDE SEQUENCE [LARGE SCALE GENOMIC DNA]</scope>
    <source>
        <strain evidence="13">OdNE_18-Q3-R46-58_MAXAC.008</strain>
    </source>
</reference>
<dbReference type="SUPFAM" id="SSF56235">
    <property type="entry name" value="N-terminal nucleophile aminohydrolases (Ntn hydrolases)"/>
    <property type="match status" value="1"/>
</dbReference>
<comment type="function">
    <text evidence="7">Catalyzes the formation of phosphoribosylamine from phosphoribosylpyrophosphate (PRPP) and glutamine.</text>
</comment>
<comment type="caution">
    <text evidence="13">The sequence shown here is derived from an EMBL/GenBank/DDBJ whole genome shotgun (WGS) entry which is preliminary data.</text>
</comment>
<keyword evidence="7 10" id="KW-0460">Magnesium</keyword>
<dbReference type="Proteomes" id="UP000709959">
    <property type="component" value="Unassembled WGS sequence"/>
</dbReference>
<dbReference type="InterPro" id="IPR017932">
    <property type="entry name" value="GATase_2_dom"/>
</dbReference>
<protein>
    <recommendedName>
        <fullName evidence="7">Amidophosphoribosyltransferase</fullName>
        <shortName evidence="7">ATase</shortName>
        <ecNumber evidence="7">2.4.2.14</ecNumber>
    </recommendedName>
    <alternativeName>
        <fullName evidence="7">Glutamine phosphoribosylpyrophosphate amidotransferase</fullName>
        <shortName evidence="7">GPATase</shortName>
    </alternativeName>
</protein>
<gene>
    <name evidence="7 13" type="primary">purF</name>
    <name evidence="13" type="ORF">IPN91_01190</name>
</gene>
<keyword evidence="5 7" id="KW-0658">Purine biosynthesis</keyword>
<feature type="binding site" evidence="7 10">
    <location>
        <position position="362"/>
    </location>
    <ligand>
        <name>Mg(2+)</name>
        <dbReference type="ChEBI" id="CHEBI:18420"/>
    </ligand>
</feature>
<evidence type="ECO:0000256" key="11">
    <source>
        <dbReference type="PIRSR" id="PIRSR000485-3"/>
    </source>
</evidence>
<comment type="catalytic activity">
    <reaction evidence="7 8">
        <text>5-phospho-beta-D-ribosylamine + L-glutamate + diphosphate = 5-phospho-alpha-D-ribose 1-diphosphate + L-glutamine + H2O</text>
        <dbReference type="Rhea" id="RHEA:14905"/>
        <dbReference type="ChEBI" id="CHEBI:15377"/>
        <dbReference type="ChEBI" id="CHEBI:29985"/>
        <dbReference type="ChEBI" id="CHEBI:33019"/>
        <dbReference type="ChEBI" id="CHEBI:58017"/>
        <dbReference type="ChEBI" id="CHEBI:58359"/>
        <dbReference type="ChEBI" id="CHEBI:58681"/>
        <dbReference type="EC" id="2.4.2.14"/>
    </reaction>
</comment>
<dbReference type="CDD" id="cd06223">
    <property type="entry name" value="PRTases_typeI"/>
    <property type="match status" value="1"/>
</dbReference>
<evidence type="ECO:0000256" key="8">
    <source>
        <dbReference type="PIRNR" id="PIRNR000485"/>
    </source>
</evidence>
<feature type="binding site" evidence="7 10">
    <location>
        <position position="363"/>
    </location>
    <ligand>
        <name>Mg(2+)</name>
        <dbReference type="ChEBI" id="CHEBI:18420"/>
    </ligand>
</feature>
<evidence type="ECO:0000256" key="4">
    <source>
        <dbReference type="ARBA" id="ARBA00022679"/>
    </source>
</evidence>
<dbReference type="PROSITE" id="PS51278">
    <property type="entry name" value="GATASE_TYPE_2"/>
    <property type="match status" value="1"/>
</dbReference>
<dbReference type="Pfam" id="PF13522">
    <property type="entry name" value="GATase_6"/>
    <property type="match status" value="1"/>
</dbReference>
<evidence type="ECO:0000256" key="10">
    <source>
        <dbReference type="PIRSR" id="PIRSR000485-2"/>
    </source>
</evidence>
<dbReference type="HAMAP" id="MF_01931">
    <property type="entry name" value="PurF"/>
    <property type="match status" value="1"/>
</dbReference>
<evidence type="ECO:0000256" key="6">
    <source>
        <dbReference type="ARBA" id="ARBA00022962"/>
    </source>
</evidence>
<keyword evidence="7 11" id="KW-0411">Iron-sulfur</keyword>
<feature type="binding site" evidence="7 11">
    <location>
        <position position="450"/>
    </location>
    <ligand>
        <name>[4Fe-4S] cluster</name>
        <dbReference type="ChEBI" id="CHEBI:49883"/>
    </ligand>
</feature>
<keyword evidence="6 7" id="KW-0315">Glutamine amidotransferase</keyword>
<evidence type="ECO:0000256" key="2">
    <source>
        <dbReference type="ARBA" id="ARBA00010138"/>
    </source>
</evidence>
<evidence type="ECO:0000256" key="5">
    <source>
        <dbReference type="ARBA" id="ARBA00022755"/>
    </source>
</evidence>
<feature type="active site" description="Nucleophile" evidence="7 9">
    <location>
        <position position="2"/>
    </location>
</feature>
<dbReference type="Gene3D" id="3.40.50.2020">
    <property type="match status" value="1"/>
</dbReference>
<keyword evidence="7" id="KW-0004">4Fe-4S</keyword>
<dbReference type="InterPro" id="IPR005854">
    <property type="entry name" value="PurF"/>
</dbReference>
<evidence type="ECO:0000259" key="12">
    <source>
        <dbReference type="PROSITE" id="PS51278"/>
    </source>
</evidence>
<dbReference type="GO" id="GO:0004044">
    <property type="term" value="F:amidophosphoribosyltransferase activity"/>
    <property type="evidence" value="ECO:0007669"/>
    <property type="project" value="UniProtKB-UniRule"/>
</dbReference>
<dbReference type="PANTHER" id="PTHR11907">
    <property type="entry name" value="AMIDOPHOSPHORIBOSYLTRANSFERASE"/>
    <property type="match status" value="1"/>
</dbReference>
<feature type="domain" description="Glutamine amidotransferase type-2" evidence="12">
    <location>
        <begin position="2"/>
        <end position="233"/>
    </location>
</feature>
<evidence type="ECO:0000313" key="13">
    <source>
        <dbReference type="EMBL" id="MBK8571261.1"/>
    </source>
</evidence>
<dbReference type="InterPro" id="IPR000836">
    <property type="entry name" value="PRTase_dom"/>
</dbReference>
<comment type="similarity">
    <text evidence="2 7 8">In the C-terminal section; belongs to the purine/pyrimidine phosphoribosyltransferase family.</text>
</comment>
<dbReference type="GO" id="GO:0006189">
    <property type="term" value="P:'de novo' IMP biosynthetic process"/>
    <property type="evidence" value="ECO:0007669"/>
    <property type="project" value="UniProtKB-UniRule"/>
</dbReference>